<gene>
    <name evidence="4" type="ORF">SAMN05428963_106215</name>
</gene>
<name>A0A1T4RCW1_9HYPH</name>
<feature type="region of interest" description="Disordered" evidence="2">
    <location>
        <begin position="371"/>
        <end position="395"/>
    </location>
</feature>
<keyword evidence="3" id="KW-0812">Transmembrane</keyword>
<sequence>MRWLGLVVSAATVLGAIAGYGASLLFSPQYQASAFVLAPKGEGRDVPSLLHEPTLLAAVAERLGSANPADIEDVGRALDGRVDKATGVATIDFAARDADLARRGANAAARELVERANAADRDRSQAALASTIAQEQAALVALEERRKATNAEFERQPDTSAQEKEAEDLLARARSWADTAQRLRDRLERHEPVDTMGADLESEEALELRERRAELRRRLAELSASNPVDTSAVGAVRAELQATTRALEAEAERVVRQMDEQAAALRRQADAIQADKKKAEAERETAAGERASLDQQIADAASRLADLDKQRRGDTERWSFRIIDDPTAPLRKTYPGALLLSVVGGLLGLVLSLLALAVTAAWGPRHRLHEASAPPDELTAASAASSGSGAGKVETLPEPFSTFPDAVDLKGLAVAMMRGGISRVAVFSPRGGGGAPVSVSLARTLTAAGAPSVLVDLGPDAAALRATGVGRRDVAPPFVAAERSAIADAIDRDHFTETHVLSLSARDLGLAGGAEIEDVVARTRAILGLLGEVYDFVVIEARGLDMGLLHCLSDGEMAVVVGMGKGEATAEIQGRIDAVERAGLADVVAVRPWSSAEAVGQTGSPST</sequence>
<evidence type="ECO:0000313" key="4">
    <source>
        <dbReference type="EMBL" id="SKA13844.1"/>
    </source>
</evidence>
<dbReference type="InterPro" id="IPR050445">
    <property type="entry name" value="Bact_polysacc_biosynth/exp"/>
</dbReference>
<reference evidence="4 5" key="1">
    <citation type="submission" date="2017-02" db="EMBL/GenBank/DDBJ databases">
        <authorList>
            <person name="Peterson S.W."/>
        </authorList>
    </citation>
    <scope>NUCLEOTIDE SEQUENCE [LARGE SCALE GENOMIC DNA]</scope>
    <source>
        <strain evidence="4 5">USBA 369</strain>
    </source>
</reference>
<dbReference type="Proteomes" id="UP000190135">
    <property type="component" value="Unassembled WGS sequence"/>
</dbReference>
<keyword evidence="3" id="KW-0472">Membrane</keyword>
<proteinExistence type="predicted"/>
<keyword evidence="5" id="KW-1185">Reference proteome</keyword>
<protein>
    <submittedName>
        <fullName evidence="4">Uncharacterized protein</fullName>
    </submittedName>
</protein>
<dbReference type="AlphaFoldDB" id="A0A1T4RCW1"/>
<dbReference type="PANTHER" id="PTHR32309:SF31">
    <property type="entry name" value="CAPSULAR EXOPOLYSACCHARIDE FAMILY"/>
    <property type="match status" value="1"/>
</dbReference>
<accession>A0A1T4RCW1</accession>
<keyword evidence="3" id="KW-1133">Transmembrane helix</keyword>
<evidence type="ECO:0000256" key="3">
    <source>
        <dbReference type="SAM" id="Phobius"/>
    </source>
</evidence>
<evidence type="ECO:0000256" key="1">
    <source>
        <dbReference type="SAM" id="Coils"/>
    </source>
</evidence>
<evidence type="ECO:0000313" key="5">
    <source>
        <dbReference type="Proteomes" id="UP000190135"/>
    </source>
</evidence>
<dbReference type="STRING" id="1365950.SAMN05428963_106215"/>
<dbReference type="PANTHER" id="PTHR32309">
    <property type="entry name" value="TYROSINE-PROTEIN KINASE"/>
    <property type="match status" value="1"/>
</dbReference>
<evidence type="ECO:0000256" key="2">
    <source>
        <dbReference type="SAM" id="MobiDB-lite"/>
    </source>
</evidence>
<dbReference type="EMBL" id="FUXL01000006">
    <property type="protein sequence ID" value="SKA13844.1"/>
    <property type="molecule type" value="Genomic_DNA"/>
</dbReference>
<organism evidence="4 5">
    <name type="scientific">Consotaella salsifontis</name>
    <dbReference type="NCBI Taxonomy" id="1365950"/>
    <lineage>
        <taxon>Bacteria</taxon>
        <taxon>Pseudomonadati</taxon>
        <taxon>Pseudomonadota</taxon>
        <taxon>Alphaproteobacteria</taxon>
        <taxon>Hyphomicrobiales</taxon>
        <taxon>Aurantimonadaceae</taxon>
        <taxon>Consotaella</taxon>
    </lineage>
</organism>
<feature type="transmembrane region" description="Helical" evidence="3">
    <location>
        <begin position="337"/>
        <end position="362"/>
    </location>
</feature>
<keyword evidence="1" id="KW-0175">Coiled coil</keyword>
<feature type="coiled-coil region" evidence="1">
    <location>
        <begin position="198"/>
        <end position="310"/>
    </location>
</feature>